<dbReference type="PANTHER" id="PTHR22930">
    <property type="match status" value="1"/>
</dbReference>
<dbReference type="InterPro" id="IPR045249">
    <property type="entry name" value="HARBI1-like"/>
</dbReference>
<evidence type="ECO:0000256" key="2">
    <source>
        <dbReference type="ARBA" id="ARBA00004123"/>
    </source>
</evidence>
<evidence type="ECO:0000256" key="6">
    <source>
        <dbReference type="ARBA" id="ARBA00022801"/>
    </source>
</evidence>
<accession>A0AAE1PYJ3</accession>
<dbReference type="Pfam" id="PF13359">
    <property type="entry name" value="DDE_Tnp_4"/>
    <property type="match status" value="1"/>
</dbReference>
<dbReference type="PANTHER" id="PTHR22930:SF258">
    <property type="entry name" value="PROTEIN ALP1-LIKE ISOFORM X1"/>
    <property type="match status" value="1"/>
</dbReference>
<evidence type="ECO:0000259" key="8">
    <source>
        <dbReference type="Pfam" id="PF13359"/>
    </source>
</evidence>
<keyword evidence="5" id="KW-0479">Metal-binding</keyword>
<name>A0AAE1PYJ3_9EUCA</name>
<evidence type="ECO:0000256" key="3">
    <source>
        <dbReference type="ARBA" id="ARBA00006958"/>
    </source>
</evidence>
<dbReference type="GO" id="GO:0046872">
    <property type="term" value="F:metal ion binding"/>
    <property type="evidence" value="ECO:0007669"/>
    <property type="project" value="UniProtKB-KW"/>
</dbReference>
<comment type="subcellular location">
    <subcellularLocation>
        <location evidence="2">Nucleus</location>
    </subcellularLocation>
</comment>
<gene>
    <name evidence="9" type="ORF">Pmani_012222</name>
</gene>
<protein>
    <recommendedName>
        <fullName evidence="8">DDE Tnp4 domain-containing protein</fullName>
    </recommendedName>
</protein>
<keyword evidence="10" id="KW-1185">Reference proteome</keyword>
<evidence type="ECO:0000313" key="9">
    <source>
        <dbReference type="EMBL" id="KAK4316643.1"/>
    </source>
</evidence>
<keyword evidence="6" id="KW-0378">Hydrolase</keyword>
<organism evidence="9 10">
    <name type="scientific">Petrolisthes manimaculis</name>
    <dbReference type="NCBI Taxonomy" id="1843537"/>
    <lineage>
        <taxon>Eukaryota</taxon>
        <taxon>Metazoa</taxon>
        <taxon>Ecdysozoa</taxon>
        <taxon>Arthropoda</taxon>
        <taxon>Crustacea</taxon>
        <taxon>Multicrustacea</taxon>
        <taxon>Malacostraca</taxon>
        <taxon>Eumalacostraca</taxon>
        <taxon>Eucarida</taxon>
        <taxon>Decapoda</taxon>
        <taxon>Pleocyemata</taxon>
        <taxon>Anomura</taxon>
        <taxon>Galatheoidea</taxon>
        <taxon>Porcellanidae</taxon>
        <taxon>Petrolisthes</taxon>
    </lineage>
</organism>
<comment type="caution">
    <text evidence="9">The sequence shown here is derived from an EMBL/GenBank/DDBJ whole genome shotgun (WGS) entry which is preliminary data.</text>
</comment>
<keyword evidence="4" id="KW-0540">Nuclease</keyword>
<dbReference type="AlphaFoldDB" id="A0AAE1PYJ3"/>
<dbReference type="GO" id="GO:0016787">
    <property type="term" value="F:hydrolase activity"/>
    <property type="evidence" value="ECO:0007669"/>
    <property type="project" value="UniProtKB-KW"/>
</dbReference>
<evidence type="ECO:0000256" key="7">
    <source>
        <dbReference type="ARBA" id="ARBA00023242"/>
    </source>
</evidence>
<keyword evidence="7" id="KW-0539">Nucleus</keyword>
<comment type="similarity">
    <text evidence="3">Belongs to the HARBI1 family.</text>
</comment>
<reference evidence="9" key="1">
    <citation type="submission" date="2023-11" db="EMBL/GenBank/DDBJ databases">
        <title>Genome assemblies of two species of porcelain crab, Petrolisthes cinctipes and Petrolisthes manimaculis (Anomura: Porcellanidae).</title>
        <authorList>
            <person name="Angst P."/>
        </authorList>
    </citation>
    <scope>NUCLEOTIDE SEQUENCE</scope>
    <source>
        <strain evidence="9">PB745_02</strain>
        <tissue evidence="9">Gill</tissue>
    </source>
</reference>
<evidence type="ECO:0000313" key="10">
    <source>
        <dbReference type="Proteomes" id="UP001292094"/>
    </source>
</evidence>
<dbReference type="InterPro" id="IPR027806">
    <property type="entry name" value="HARBI1_dom"/>
</dbReference>
<sequence length="417" mass="47846">MDPMAVMDTLRDCVTLLQLVKQARDLQSQKKRLWVRPWLKRRSDKSVYNNLVQELSLEDHDSFKFFHRVNQDQFLELLSLVEPLISKQDTRMRKAVTSHERLSVTLRHLATGESKQSLGYAYRISPNLLSRIIPEVCEALYQMLHTSHLKLPQTEDEWRRVQADYNHEWQFPNCMGALDGKRVLIGKPAKSGSIYYDYKSNFSVIMLALVDAKYKFLYVDVGGAGRASDGGVWDKCTLNRAVQGNVIGIPPPSTLPYSNIVCPSVLVGDDAFPLRMNLMKPYPGKNLTPERMNFNYRLSRARRTSENAFGILSAKFRIFKQPIITSQKNISKIILATVVLHNYLRSKTPDEYRIEEQRGQQHQTGNAGQPEDAGAMRGLARIPRNADNDAKAVREQFMAYFNNEGRVDWQERMAPLH</sequence>
<evidence type="ECO:0000256" key="4">
    <source>
        <dbReference type="ARBA" id="ARBA00022722"/>
    </source>
</evidence>
<evidence type="ECO:0000256" key="5">
    <source>
        <dbReference type="ARBA" id="ARBA00022723"/>
    </source>
</evidence>
<dbReference type="EMBL" id="JAWZYT010001002">
    <property type="protein sequence ID" value="KAK4316643.1"/>
    <property type="molecule type" value="Genomic_DNA"/>
</dbReference>
<comment type="cofactor">
    <cofactor evidence="1">
        <name>a divalent metal cation</name>
        <dbReference type="ChEBI" id="CHEBI:60240"/>
    </cofactor>
</comment>
<dbReference type="Proteomes" id="UP001292094">
    <property type="component" value="Unassembled WGS sequence"/>
</dbReference>
<feature type="domain" description="DDE Tnp4" evidence="8">
    <location>
        <begin position="178"/>
        <end position="342"/>
    </location>
</feature>
<dbReference type="GO" id="GO:0004518">
    <property type="term" value="F:nuclease activity"/>
    <property type="evidence" value="ECO:0007669"/>
    <property type="project" value="UniProtKB-KW"/>
</dbReference>
<proteinExistence type="inferred from homology"/>
<evidence type="ECO:0000256" key="1">
    <source>
        <dbReference type="ARBA" id="ARBA00001968"/>
    </source>
</evidence>
<dbReference type="GO" id="GO:0005634">
    <property type="term" value="C:nucleus"/>
    <property type="evidence" value="ECO:0007669"/>
    <property type="project" value="UniProtKB-SubCell"/>
</dbReference>